<comment type="caution">
    <text evidence="2">The sequence shown here is derived from an EMBL/GenBank/DDBJ whole genome shotgun (WGS) entry which is preliminary data.</text>
</comment>
<protein>
    <submittedName>
        <fullName evidence="2">Uncharacterized protein</fullName>
    </submittedName>
</protein>
<keyword evidence="3" id="KW-1185">Reference proteome</keyword>
<reference evidence="3" key="1">
    <citation type="journal article" date="2019" name="Int. J. Syst. Evol. Microbiol.">
        <title>The Global Catalogue of Microorganisms (GCM) 10K type strain sequencing project: providing services to taxonomists for standard genome sequencing and annotation.</title>
        <authorList>
            <consortium name="The Broad Institute Genomics Platform"/>
            <consortium name="The Broad Institute Genome Sequencing Center for Infectious Disease"/>
            <person name="Wu L."/>
            <person name="Ma J."/>
        </authorList>
    </citation>
    <scope>NUCLEOTIDE SEQUENCE [LARGE SCALE GENOMIC DNA]</scope>
    <source>
        <strain evidence="3">JCM 18326</strain>
    </source>
</reference>
<proteinExistence type="predicted"/>
<evidence type="ECO:0000313" key="3">
    <source>
        <dbReference type="Proteomes" id="UP001500298"/>
    </source>
</evidence>
<dbReference type="EMBL" id="BAABJX010000036">
    <property type="protein sequence ID" value="GAA4838387.1"/>
    <property type="molecule type" value="Genomic_DNA"/>
</dbReference>
<sequence length="297" mass="33611">MMRKLYLAILSAAAMLSLPFNASAVVDSGEPVRLVNAPEQDDVFQIEEILQSIPTPLEISVLIQEVGTVYRRSDLNNPDMVNRYSRTIKKALNLGVYGTDLGYANIYGKNQDALSYLNSVQKLADDLGVGAFFDYQTIKKLAESKGNLDELITQTTLNFEKINTHLRERKREEISVLTLTGGWIEAIYLTAMINERENNDLLKKKIGDQRLVLDRLLLVLDIYNDKDGFADLIKDLTSLQEVYAQIEVIETEGEPEMREEDGVLTVVQGKKTEVKVTDDDIRKITVLLRSLRNKIIR</sequence>
<feature type="chain" id="PRO_5046179116" evidence="1">
    <location>
        <begin position="23"/>
        <end position="297"/>
    </location>
</feature>
<evidence type="ECO:0000313" key="2">
    <source>
        <dbReference type="EMBL" id="GAA4838387.1"/>
    </source>
</evidence>
<dbReference type="RefSeq" id="WP_345372214.1">
    <property type="nucleotide sequence ID" value="NZ_BAABJX010000036.1"/>
</dbReference>
<evidence type="ECO:0000256" key="1">
    <source>
        <dbReference type="SAM" id="SignalP"/>
    </source>
</evidence>
<keyword evidence="1" id="KW-0732">Signal</keyword>
<accession>A0ABP9DDW2</accession>
<feature type="signal peptide" evidence="1">
    <location>
        <begin position="1"/>
        <end position="22"/>
    </location>
</feature>
<dbReference type="Proteomes" id="UP001500298">
    <property type="component" value="Unassembled WGS sequence"/>
</dbReference>
<organism evidence="2 3">
    <name type="scientific">Algivirga pacifica</name>
    <dbReference type="NCBI Taxonomy" id="1162670"/>
    <lineage>
        <taxon>Bacteria</taxon>
        <taxon>Pseudomonadati</taxon>
        <taxon>Bacteroidota</taxon>
        <taxon>Cytophagia</taxon>
        <taxon>Cytophagales</taxon>
        <taxon>Flammeovirgaceae</taxon>
        <taxon>Algivirga</taxon>
    </lineage>
</organism>
<name>A0ABP9DDW2_9BACT</name>
<gene>
    <name evidence="2" type="ORF">GCM10023331_24450</name>
</gene>